<dbReference type="Proteomes" id="UP000238479">
    <property type="component" value="Chromosome 6"/>
</dbReference>
<dbReference type="EMBL" id="PDCK01000044">
    <property type="protein sequence ID" value="PRQ24606.1"/>
    <property type="molecule type" value="Genomic_DNA"/>
</dbReference>
<evidence type="ECO:0000313" key="3">
    <source>
        <dbReference type="Proteomes" id="UP000238479"/>
    </source>
</evidence>
<feature type="transmembrane region" description="Helical" evidence="1">
    <location>
        <begin position="59"/>
        <end position="86"/>
    </location>
</feature>
<evidence type="ECO:0000313" key="2">
    <source>
        <dbReference type="EMBL" id="PRQ24606.1"/>
    </source>
</evidence>
<sequence length="91" mass="10447">MPSATEEPNTMTSSTMMIDEIYEFSAPCFFDFIKDETDDDKIKAELWFDSLPVRFPIPLLFSLFFSSSIPCYAFSQICFCVGFHFLSKLGI</sequence>
<organism evidence="2 3">
    <name type="scientific">Rosa chinensis</name>
    <name type="common">China rose</name>
    <dbReference type="NCBI Taxonomy" id="74649"/>
    <lineage>
        <taxon>Eukaryota</taxon>
        <taxon>Viridiplantae</taxon>
        <taxon>Streptophyta</taxon>
        <taxon>Embryophyta</taxon>
        <taxon>Tracheophyta</taxon>
        <taxon>Spermatophyta</taxon>
        <taxon>Magnoliopsida</taxon>
        <taxon>eudicotyledons</taxon>
        <taxon>Gunneridae</taxon>
        <taxon>Pentapetalae</taxon>
        <taxon>rosids</taxon>
        <taxon>fabids</taxon>
        <taxon>Rosales</taxon>
        <taxon>Rosaceae</taxon>
        <taxon>Rosoideae</taxon>
        <taxon>Rosoideae incertae sedis</taxon>
        <taxon>Rosa</taxon>
    </lineage>
</organism>
<comment type="caution">
    <text evidence="2">The sequence shown here is derived from an EMBL/GenBank/DDBJ whole genome shotgun (WGS) entry which is preliminary data.</text>
</comment>
<accession>A0A2P6PRS9</accession>
<name>A0A2P6PRS9_ROSCH</name>
<protein>
    <submittedName>
        <fullName evidence="2">Uncharacterized protein</fullName>
    </submittedName>
</protein>
<keyword evidence="1" id="KW-1133">Transmembrane helix</keyword>
<dbReference type="Gramene" id="PRQ24606">
    <property type="protein sequence ID" value="PRQ24606"/>
    <property type="gene ID" value="RchiOBHm_Chr6g0274301"/>
</dbReference>
<proteinExistence type="predicted"/>
<keyword evidence="1" id="KW-0812">Transmembrane</keyword>
<gene>
    <name evidence="2" type="ORF">RchiOBHm_Chr6g0274301</name>
</gene>
<evidence type="ECO:0000256" key="1">
    <source>
        <dbReference type="SAM" id="Phobius"/>
    </source>
</evidence>
<reference evidence="2 3" key="1">
    <citation type="journal article" date="2018" name="Nat. Genet.">
        <title>The Rosa genome provides new insights in the design of modern roses.</title>
        <authorList>
            <person name="Bendahmane M."/>
        </authorList>
    </citation>
    <scope>NUCLEOTIDE SEQUENCE [LARGE SCALE GENOMIC DNA]</scope>
    <source>
        <strain evidence="3">cv. Old Blush</strain>
    </source>
</reference>
<keyword evidence="3" id="KW-1185">Reference proteome</keyword>
<dbReference type="AlphaFoldDB" id="A0A2P6PRS9"/>
<keyword evidence="1" id="KW-0472">Membrane</keyword>